<dbReference type="GO" id="GO:0016491">
    <property type="term" value="F:oxidoreductase activity"/>
    <property type="evidence" value="ECO:0007669"/>
    <property type="project" value="InterPro"/>
</dbReference>
<protein>
    <submittedName>
        <fullName evidence="6">Unannotated protein</fullName>
    </submittedName>
</protein>
<evidence type="ECO:0000313" key="6">
    <source>
        <dbReference type="EMBL" id="CAB4761223.1"/>
    </source>
</evidence>
<dbReference type="PROSITE" id="PS51352">
    <property type="entry name" value="THIOREDOXIN_2"/>
    <property type="match status" value="1"/>
</dbReference>
<dbReference type="GO" id="GO:0016209">
    <property type="term" value="F:antioxidant activity"/>
    <property type="evidence" value="ECO:0007669"/>
    <property type="project" value="InterPro"/>
</dbReference>
<keyword evidence="3" id="KW-1015">Disulfide bond</keyword>
<evidence type="ECO:0000256" key="1">
    <source>
        <dbReference type="ARBA" id="ARBA00004196"/>
    </source>
</evidence>
<comment type="subcellular location">
    <subcellularLocation>
        <location evidence="1">Cell envelope</location>
    </subcellularLocation>
</comment>
<dbReference type="PANTHER" id="PTHR42852:SF6">
    <property type="entry name" value="THIOL:DISULFIDE INTERCHANGE PROTEIN DSBE"/>
    <property type="match status" value="1"/>
</dbReference>
<accession>A0A6J6UR65</accession>
<feature type="domain" description="Thioredoxin" evidence="5">
    <location>
        <begin position="60"/>
        <end position="200"/>
    </location>
</feature>
<dbReference type="GO" id="GO:0030313">
    <property type="term" value="C:cell envelope"/>
    <property type="evidence" value="ECO:0007669"/>
    <property type="project" value="UniProtKB-SubCell"/>
</dbReference>
<dbReference type="InterPro" id="IPR050553">
    <property type="entry name" value="Thioredoxin_ResA/DsbE_sf"/>
</dbReference>
<dbReference type="GO" id="GO:0017004">
    <property type="term" value="P:cytochrome complex assembly"/>
    <property type="evidence" value="ECO:0007669"/>
    <property type="project" value="UniProtKB-KW"/>
</dbReference>
<dbReference type="PANTHER" id="PTHR42852">
    <property type="entry name" value="THIOL:DISULFIDE INTERCHANGE PROTEIN DSBE"/>
    <property type="match status" value="1"/>
</dbReference>
<sequence length="203" mass="21252">MRRRVARALAVAGAALVLAGCSDGEAPFVPNPPAIDVDTAELRAAKEAAGIEDCLPGTGEPVEGGLPEVVLPCFGGGPDVDLSTLRGPMVVNVWASWCGPCRREMPVLQTFHEEHGETVPVLGIDFQDPNTGLAMEQLAERGVTYPSVADAEGVVQADPLRVTALPSTVLVAEDGTIARVLPVELESVEELEDLVETHLGVSL</sequence>
<dbReference type="InterPro" id="IPR013766">
    <property type="entry name" value="Thioredoxin_domain"/>
</dbReference>
<keyword evidence="2" id="KW-0201">Cytochrome c-type biogenesis</keyword>
<dbReference type="EMBL" id="CAEZYQ010000024">
    <property type="protein sequence ID" value="CAB4761223.1"/>
    <property type="molecule type" value="Genomic_DNA"/>
</dbReference>
<keyword evidence="4" id="KW-0676">Redox-active center</keyword>
<dbReference type="PROSITE" id="PS51257">
    <property type="entry name" value="PROKAR_LIPOPROTEIN"/>
    <property type="match status" value="1"/>
</dbReference>
<evidence type="ECO:0000256" key="4">
    <source>
        <dbReference type="ARBA" id="ARBA00023284"/>
    </source>
</evidence>
<dbReference type="InterPro" id="IPR036249">
    <property type="entry name" value="Thioredoxin-like_sf"/>
</dbReference>
<dbReference type="AlphaFoldDB" id="A0A6J6UR65"/>
<dbReference type="Gene3D" id="3.40.30.10">
    <property type="entry name" value="Glutaredoxin"/>
    <property type="match status" value="1"/>
</dbReference>
<dbReference type="InterPro" id="IPR013740">
    <property type="entry name" value="Redoxin"/>
</dbReference>
<reference evidence="6" key="1">
    <citation type="submission" date="2020-05" db="EMBL/GenBank/DDBJ databases">
        <authorList>
            <person name="Chiriac C."/>
            <person name="Salcher M."/>
            <person name="Ghai R."/>
            <person name="Kavagutti S V."/>
        </authorList>
    </citation>
    <scope>NUCLEOTIDE SEQUENCE</scope>
</reference>
<organism evidence="6">
    <name type="scientific">freshwater metagenome</name>
    <dbReference type="NCBI Taxonomy" id="449393"/>
    <lineage>
        <taxon>unclassified sequences</taxon>
        <taxon>metagenomes</taxon>
        <taxon>ecological metagenomes</taxon>
    </lineage>
</organism>
<dbReference type="Pfam" id="PF08534">
    <property type="entry name" value="Redoxin"/>
    <property type="match status" value="1"/>
</dbReference>
<name>A0A6J6UR65_9ZZZZ</name>
<proteinExistence type="predicted"/>
<dbReference type="PROSITE" id="PS00194">
    <property type="entry name" value="THIOREDOXIN_1"/>
    <property type="match status" value="1"/>
</dbReference>
<dbReference type="SUPFAM" id="SSF52833">
    <property type="entry name" value="Thioredoxin-like"/>
    <property type="match status" value="1"/>
</dbReference>
<evidence type="ECO:0000256" key="3">
    <source>
        <dbReference type="ARBA" id="ARBA00023157"/>
    </source>
</evidence>
<evidence type="ECO:0000259" key="5">
    <source>
        <dbReference type="PROSITE" id="PS51352"/>
    </source>
</evidence>
<dbReference type="InterPro" id="IPR017937">
    <property type="entry name" value="Thioredoxin_CS"/>
</dbReference>
<dbReference type="CDD" id="cd02966">
    <property type="entry name" value="TlpA_like_family"/>
    <property type="match status" value="1"/>
</dbReference>
<evidence type="ECO:0000256" key="2">
    <source>
        <dbReference type="ARBA" id="ARBA00022748"/>
    </source>
</evidence>
<gene>
    <name evidence="6" type="ORF">UFOPK2761_02640</name>
</gene>